<gene>
    <name evidence="2" type="ORF">GO755_26980</name>
</gene>
<organism evidence="2 3">
    <name type="scientific">Spirosoma arboris</name>
    <dbReference type="NCBI Taxonomy" id="2682092"/>
    <lineage>
        <taxon>Bacteria</taxon>
        <taxon>Pseudomonadati</taxon>
        <taxon>Bacteroidota</taxon>
        <taxon>Cytophagia</taxon>
        <taxon>Cytophagales</taxon>
        <taxon>Cytophagaceae</taxon>
        <taxon>Spirosoma</taxon>
    </lineage>
</organism>
<reference evidence="2 3" key="1">
    <citation type="submission" date="2019-12" db="EMBL/GenBank/DDBJ databases">
        <title>Spirosoma sp. HMF4905 genome sequencing and assembly.</title>
        <authorList>
            <person name="Kang H."/>
            <person name="Cha I."/>
            <person name="Kim H."/>
            <person name="Joh K."/>
        </authorList>
    </citation>
    <scope>NUCLEOTIDE SEQUENCE [LARGE SCALE GENOMIC DNA]</scope>
    <source>
        <strain evidence="2 3">HMF4905</strain>
    </source>
</reference>
<accession>A0A7K1SIW5</accession>
<dbReference type="GO" id="GO:0016758">
    <property type="term" value="F:hexosyltransferase activity"/>
    <property type="evidence" value="ECO:0007669"/>
    <property type="project" value="UniProtKB-ARBA"/>
</dbReference>
<dbReference type="SUPFAM" id="SSF53448">
    <property type="entry name" value="Nucleotide-diphospho-sugar transferases"/>
    <property type="match status" value="1"/>
</dbReference>
<proteinExistence type="predicted"/>
<dbReference type="Proteomes" id="UP000436006">
    <property type="component" value="Unassembled WGS sequence"/>
</dbReference>
<dbReference type="InterPro" id="IPR001173">
    <property type="entry name" value="Glyco_trans_2-like"/>
</dbReference>
<keyword evidence="3" id="KW-1185">Reference proteome</keyword>
<dbReference type="AlphaFoldDB" id="A0A7K1SIW5"/>
<dbReference type="PANTHER" id="PTHR22916">
    <property type="entry name" value="GLYCOSYLTRANSFERASE"/>
    <property type="match status" value="1"/>
</dbReference>
<protein>
    <submittedName>
        <fullName evidence="2">Glycosyltransferase</fullName>
    </submittedName>
</protein>
<evidence type="ECO:0000259" key="1">
    <source>
        <dbReference type="Pfam" id="PF00535"/>
    </source>
</evidence>
<feature type="domain" description="Glycosyltransferase 2-like" evidence="1">
    <location>
        <begin position="32"/>
        <end position="170"/>
    </location>
</feature>
<dbReference type="EMBL" id="WPIN01000012">
    <property type="protein sequence ID" value="MVM33713.1"/>
    <property type="molecule type" value="Genomic_DNA"/>
</dbReference>
<dbReference type="CDD" id="cd06433">
    <property type="entry name" value="GT_2_WfgS_like"/>
    <property type="match status" value="1"/>
</dbReference>
<sequence length="276" mass="32366">MRIILFASRHSVGQTLPLYKRRRFFRFMKKLSIITINYNNAQGLRKTIESVVSQENPDYEYIVIDGNSTDDSVVVIEQYADQITYWASESNRGIYGNMNQGIQEATGEYCLFLNSGDWLVPGALNRILPLCKNFDIFYCNTYLSYTITRTKELRYPKELTLFSFYKRNINHQSTLIKTSLFDTYGLYNEKNRVHSDYEFWIKAIIMGNCSCKHLDDFLAYYDMNGISSKPNPSSQAELLKILNTYVPPRILADYQYWLGDNKVSKVIHWLKSKEIW</sequence>
<evidence type="ECO:0000313" key="2">
    <source>
        <dbReference type="EMBL" id="MVM33713.1"/>
    </source>
</evidence>
<dbReference type="Pfam" id="PF00535">
    <property type="entry name" value="Glycos_transf_2"/>
    <property type="match status" value="1"/>
</dbReference>
<dbReference type="InterPro" id="IPR029044">
    <property type="entry name" value="Nucleotide-diphossugar_trans"/>
</dbReference>
<comment type="caution">
    <text evidence="2">The sequence shown here is derived from an EMBL/GenBank/DDBJ whole genome shotgun (WGS) entry which is preliminary data.</text>
</comment>
<dbReference type="Gene3D" id="3.90.550.10">
    <property type="entry name" value="Spore Coat Polysaccharide Biosynthesis Protein SpsA, Chain A"/>
    <property type="match status" value="1"/>
</dbReference>
<keyword evidence="2" id="KW-0808">Transferase</keyword>
<evidence type="ECO:0000313" key="3">
    <source>
        <dbReference type="Proteomes" id="UP000436006"/>
    </source>
</evidence>
<name>A0A7K1SIW5_9BACT</name>
<dbReference type="PANTHER" id="PTHR22916:SF67">
    <property type="entry name" value="COLANIC ACID BIOSYNTHESIS GLYCOSYL TRANSFERASE WCAE-RELATED"/>
    <property type="match status" value="1"/>
</dbReference>